<feature type="compositionally biased region" description="Basic and acidic residues" evidence="7">
    <location>
        <begin position="247"/>
        <end position="263"/>
    </location>
</feature>
<feature type="region of interest" description="Disordered" evidence="7">
    <location>
        <begin position="243"/>
        <end position="263"/>
    </location>
</feature>
<dbReference type="OrthoDB" id="2020852at2759"/>
<dbReference type="OMA" id="CVADERQ"/>
<dbReference type="InterPro" id="IPR019528">
    <property type="entry name" value="PACT_domain"/>
</dbReference>
<keyword evidence="5" id="KW-0206">Cytoskeleton</keyword>
<evidence type="ECO:0000259" key="8">
    <source>
        <dbReference type="Pfam" id="PF10495"/>
    </source>
</evidence>
<dbReference type="PANTHER" id="PTHR43941">
    <property type="entry name" value="STRUCTURAL MAINTENANCE OF CHROMOSOMES PROTEIN 2"/>
    <property type="match status" value="1"/>
</dbReference>
<name>A0A1C7MBP5_GRIFR</name>
<feature type="coiled-coil region" evidence="6">
    <location>
        <begin position="752"/>
        <end position="825"/>
    </location>
</feature>
<evidence type="ECO:0000256" key="4">
    <source>
        <dbReference type="ARBA" id="ARBA00023054"/>
    </source>
</evidence>
<gene>
    <name evidence="9" type="ORF">A0H81_06283</name>
</gene>
<feature type="coiled-coil region" evidence="6">
    <location>
        <begin position="542"/>
        <end position="712"/>
    </location>
</feature>
<protein>
    <recommendedName>
        <fullName evidence="8">Pericentrin/AKAP-450 centrosomal targeting domain-containing protein</fullName>
    </recommendedName>
</protein>
<dbReference type="GO" id="GO:0005737">
    <property type="term" value="C:cytoplasm"/>
    <property type="evidence" value="ECO:0007669"/>
    <property type="project" value="UniProtKB-ARBA"/>
</dbReference>
<feature type="region of interest" description="Disordered" evidence="7">
    <location>
        <begin position="714"/>
        <end position="738"/>
    </location>
</feature>
<evidence type="ECO:0000256" key="7">
    <source>
        <dbReference type="SAM" id="MobiDB-lite"/>
    </source>
</evidence>
<keyword evidence="2" id="KW-0963">Cytoplasm</keyword>
<evidence type="ECO:0000256" key="6">
    <source>
        <dbReference type="SAM" id="Coils"/>
    </source>
</evidence>
<keyword evidence="10" id="KW-1185">Reference proteome</keyword>
<comment type="caution">
    <text evidence="9">The sequence shown here is derived from an EMBL/GenBank/DDBJ whole genome shotgun (WGS) entry which is preliminary data.</text>
</comment>
<keyword evidence="3" id="KW-0597">Phosphoprotein</keyword>
<proteinExistence type="predicted"/>
<feature type="domain" description="Pericentrin/AKAP-450 centrosomal targeting" evidence="8">
    <location>
        <begin position="858"/>
        <end position="935"/>
    </location>
</feature>
<dbReference type="AlphaFoldDB" id="A0A1C7MBP5"/>
<dbReference type="PANTHER" id="PTHR43941:SF1">
    <property type="entry name" value="STRUCTURAL MAINTENANCE OF CHROMOSOMES PROTEIN 2"/>
    <property type="match status" value="1"/>
</dbReference>
<sequence length="964" mass="109045">MIEELKEELEKVTTEKDKAEQTLQQEKGDRSKDKEKWRARMAEVEKGVEGIVSDLEVRLQEAEQTAKATESDKAQAIKEADSRLAVIQVEKDGLAERLKKAESALASGRDLGAELNTANERLAKAVGDLKNANTQMKELEEEVMRADERTDALEKEIREKKALGSKRDEELQAKDNELAIASQRISTLDEDVRRAQEKLQKSQAYVAQLEADAKAAAERVENLEQELAVAHQKIEDLSADVEQERDEADKLMDEADKASEAARRMEEAVEAAEKNVVAAEEEVAALRAKVESLERAIEREQERSRAQLGPSQSQIAADVQADIEALETELDDAHKEIARLNTVVSQSPARKAIEKAKDAKIELLEKEKEDLLERVKAFRRFSNTPGTPDTGGPLRDLSWLHTTMHDPSTAPLFEEIARLQEQLDRANESIDDKLDKLEDAGCGVVGLTKQLEDAREKAVALEDELSRLTRREERRYQRLQRARCAKCQSKVDLRGLHRAADGDESSLMEISTMSLPSEPPTSPSRPTEADVRTFNTQLDSMKKAWEDEKSKLVGENAALQDAATRLNVEVRNAKDEIKKFVQAERTGEKARAGIEGELEKAKRTIDELEAELKAERGHLRTLTAEQSRAQRDKEGVVLQLRRTEADMADVREQLQRIKQENNDLEKELRSNTNAEQKVRLLEMKVAENTDTIERLRQERSLLAADHKELQQRYSKASETCAVHSRTKRTTSPARNREKNRIAAEKGDVARTVAALEADLRRVKKDAEAFGRDLKLLRTQKDRLEEERKEEQTKTARAQKQSLAQIRLLKEELDGQREKVQAAKDHVCVADERQLAAIKTQHNKECKGLIVQIRYLKAKFTRESALRSDLGYQKCYLIAIIARLQRNEDAVFASIARIGFPDAERPATNPRQRRTFKSVICSVVFINRVRHASALWREQSSSKQAIAVALQEVRRIRAVSTKDSN</sequence>
<feature type="region of interest" description="Disordered" evidence="7">
    <location>
        <begin position="1"/>
        <end position="36"/>
    </location>
</feature>
<evidence type="ECO:0000256" key="5">
    <source>
        <dbReference type="ARBA" id="ARBA00023212"/>
    </source>
</evidence>
<comment type="subcellular location">
    <subcellularLocation>
        <location evidence="1">Cytoplasm</location>
        <location evidence="1">Cytoskeleton</location>
        <location evidence="1">Microtubule organizing center</location>
    </subcellularLocation>
</comment>
<accession>A0A1C7MBP5</accession>
<evidence type="ECO:0000256" key="2">
    <source>
        <dbReference type="ARBA" id="ARBA00022490"/>
    </source>
</evidence>
<feature type="coiled-coil region" evidence="6">
    <location>
        <begin position="416"/>
        <end position="482"/>
    </location>
</feature>
<dbReference type="Proteomes" id="UP000092993">
    <property type="component" value="Unassembled WGS sequence"/>
</dbReference>
<keyword evidence="4 6" id="KW-0175">Coiled coil</keyword>
<dbReference type="GO" id="GO:0005815">
    <property type="term" value="C:microtubule organizing center"/>
    <property type="evidence" value="ECO:0007669"/>
    <property type="project" value="UniProtKB-SubCell"/>
</dbReference>
<evidence type="ECO:0000313" key="10">
    <source>
        <dbReference type="Proteomes" id="UP000092993"/>
    </source>
</evidence>
<organism evidence="9 10">
    <name type="scientific">Grifola frondosa</name>
    <name type="common">Maitake</name>
    <name type="synonym">Polyporus frondosus</name>
    <dbReference type="NCBI Taxonomy" id="5627"/>
    <lineage>
        <taxon>Eukaryota</taxon>
        <taxon>Fungi</taxon>
        <taxon>Dikarya</taxon>
        <taxon>Basidiomycota</taxon>
        <taxon>Agaricomycotina</taxon>
        <taxon>Agaricomycetes</taxon>
        <taxon>Polyporales</taxon>
        <taxon>Grifolaceae</taxon>
        <taxon>Grifola</taxon>
    </lineage>
</organism>
<dbReference type="EMBL" id="LUGG01000006">
    <property type="protein sequence ID" value="OBZ74037.1"/>
    <property type="molecule type" value="Genomic_DNA"/>
</dbReference>
<dbReference type="Pfam" id="PF10495">
    <property type="entry name" value="PACT_coil_coil"/>
    <property type="match status" value="1"/>
</dbReference>
<reference evidence="9 10" key="1">
    <citation type="submission" date="2016-03" db="EMBL/GenBank/DDBJ databases">
        <title>Whole genome sequencing of Grifola frondosa 9006-11.</title>
        <authorList>
            <person name="Min B."/>
            <person name="Park H."/>
            <person name="Kim J.-G."/>
            <person name="Cho H."/>
            <person name="Oh Y.-L."/>
            <person name="Kong W.-S."/>
            <person name="Choi I.-G."/>
        </authorList>
    </citation>
    <scope>NUCLEOTIDE SEQUENCE [LARGE SCALE GENOMIC DNA]</scope>
    <source>
        <strain evidence="9 10">9006-11</strain>
    </source>
</reference>
<evidence type="ECO:0000256" key="3">
    <source>
        <dbReference type="ARBA" id="ARBA00022553"/>
    </source>
</evidence>
<evidence type="ECO:0000313" key="9">
    <source>
        <dbReference type="EMBL" id="OBZ74037.1"/>
    </source>
</evidence>
<dbReference type="STRING" id="5627.A0A1C7MBP5"/>
<dbReference type="Gene3D" id="1.10.287.1490">
    <property type="match status" value="2"/>
</dbReference>
<feature type="compositionally biased region" description="Basic and acidic residues" evidence="7">
    <location>
        <begin position="8"/>
        <end position="36"/>
    </location>
</feature>
<evidence type="ECO:0000256" key="1">
    <source>
        <dbReference type="ARBA" id="ARBA00004267"/>
    </source>
</evidence>